<comment type="caution">
    <text evidence="1">The sequence shown here is derived from an EMBL/GenBank/DDBJ whole genome shotgun (WGS) entry which is preliminary data.</text>
</comment>
<evidence type="ECO:0000313" key="1">
    <source>
        <dbReference type="EMBL" id="CAH1976623.1"/>
    </source>
</evidence>
<name>A0A9P0P9J9_ACAOB</name>
<organism evidence="1 2">
    <name type="scientific">Acanthoscelides obtectus</name>
    <name type="common">Bean weevil</name>
    <name type="synonym">Bruchus obtectus</name>
    <dbReference type="NCBI Taxonomy" id="200917"/>
    <lineage>
        <taxon>Eukaryota</taxon>
        <taxon>Metazoa</taxon>
        <taxon>Ecdysozoa</taxon>
        <taxon>Arthropoda</taxon>
        <taxon>Hexapoda</taxon>
        <taxon>Insecta</taxon>
        <taxon>Pterygota</taxon>
        <taxon>Neoptera</taxon>
        <taxon>Endopterygota</taxon>
        <taxon>Coleoptera</taxon>
        <taxon>Polyphaga</taxon>
        <taxon>Cucujiformia</taxon>
        <taxon>Chrysomeloidea</taxon>
        <taxon>Chrysomelidae</taxon>
        <taxon>Bruchinae</taxon>
        <taxon>Bruchini</taxon>
        <taxon>Acanthoscelides</taxon>
    </lineage>
</organism>
<reference evidence="1" key="1">
    <citation type="submission" date="2022-03" db="EMBL/GenBank/DDBJ databases">
        <authorList>
            <person name="Sayadi A."/>
        </authorList>
    </citation>
    <scope>NUCLEOTIDE SEQUENCE</scope>
</reference>
<dbReference type="OrthoDB" id="6616165at2759"/>
<protein>
    <submittedName>
        <fullName evidence="1">Uncharacterized protein</fullName>
    </submittedName>
</protein>
<sequence>MWEEMAGIFGGKEMTTEEKKNLGMSQQKKCKNVRDAFVKEYRKLSALKSGSGATKKLLHVLQSPYVSGRRCCYKYKI</sequence>
<keyword evidence="2" id="KW-1185">Reference proteome</keyword>
<proteinExistence type="predicted"/>
<dbReference type="Proteomes" id="UP001152888">
    <property type="component" value="Unassembled WGS sequence"/>
</dbReference>
<gene>
    <name evidence="1" type="ORF">ACAOBT_LOCUS12227</name>
</gene>
<dbReference type="EMBL" id="CAKOFQ010006850">
    <property type="protein sequence ID" value="CAH1976623.1"/>
    <property type="molecule type" value="Genomic_DNA"/>
</dbReference>
<dbReference type="AlphaFoldDB" id="A0A9P0P9J9"/>
<accession>A0A9P0P9J9</accession>
<evidence type="ECO:0000313" key="2">
    <source>
        <dbReference type="Proteomes" id="UP001152888"/>
    </source>
</evidence>